<reference evidence="4 5" key="1">
    <citation type="submission" date="2016-10" db="EMBL/GenBank/DDBJ databases">
        <title>Draft genome sequences of four alkaliphilic bacteria belonging to the Anaerobacillus genus.</title>
        <authorList>
            <person name="Bassil N.M."/>
            <person name="Lloyd J.R."/>
        </authorList>
    </citation>
    <scope>NUCLEOTIDE SEQUENCE [LARGE SCALE GENOMIC DNA]</scope>
    <source>
        <strain evidence="4 5">DSM 18345</strain>
    </source>
</reference>
<evidence type="ECO:0000256" key="2">
    <source>
        <dbReference type="ARBA" id="ARBA00023287"/>
    </source>
</evidence>
<evidence type="ECO:0000256" key="3">
    <source>
        <dbReference type="SAM" id="Phobius"/>
    </source>
</evidence>
<evidence type="ECO:0000256" key="1">
    <source>
        <dbReference type="ARBA" id="ARBA00004241"/>
    </source>
</evidence>
<dbReference type="EMBL" id="MLQR01000050">
    <property type="protein sequence ID" value="OIJ10579.1"/>
    <property type="molecule type" value="Genomic_DNA"/>
</dbReference>
<comment type="caution">
    <text evidence="4">The sequence shown here is derived from an EMBL/GenBank/DDBJ whole genome shotgun (WGS) entry which is preliminary data.</text>
</comment>
<dbReference type="InterPro" id="IPR012902">
    <property type="entry name" value="N_methyl_site"/>
</dbReference>
<comment type="subcellular location">
    <subcellularLocation>
        <location evidence="1">Cell surface</location>
    </subcellularLocation>
</comment>
<protein>
    <recommendedName>
        <fullName evidence="6">Prepilin-type N-terminal cleavage/methylation domain-containing protein</fullName>
    </recommendedName>
</protein>
<keyword evidence="3" id="KW-0812">Transmembrane</keyword>
<name>A0A1S2LDK3_9BACI</name>
<dbReference type="RefSeq" id="WP_071311152.1">
    <property type="nucleotide sequence ID" value="NZ_MLQR01000050.1"/>
</dbReference>
<sequence>MFKKTKNMLSSVSAKLSNGSQGGFTLIEVLASLVILSIILVTFFVFFNQALLFSGKNEDKLVAYNLARKTLNIVEENYADLTGSELTISCESYPTHYRDDLKLALYETTCYYKENNRYYFPEITITKQSFDNFTSPVLYLVHVKIYSSDNLVERELLSETFGYVRGGV</sequence>
<proteinExistence type="predicted"/>
<keyword evidence="3" id="KW-0472">Membrane</keyword>
<keyword evidence="3" id="KW-1133">Transmembrane helix</keyword>
<accession>A0A1S2LDK3</accession>
<keyword evidence="2" id="KW-0178">Competence</keyword>
<dbReference type="Pfam" id="PF07963">
    <property type="entry name" value="N_methyl"/>
    <property type="match status" value="1"/>
</dbReference>
<evidence type="ECO:0008006" key="6">
    <source>
        <dbReference type="Google" id="ProtNLM"/>
    </source>
</evidence>
<dbReference type="GO" id="GO:0009986">
    <property type="term" value="C:cell surface"/>
    <property type="evidence" value="ECO:0007669"/>
    <property type="project" value="UniProtKB-SubCell"/>
</dbReference>
<evidence type="ECO:0000313" key="4">
    <source>
        <dbReference type="EMBL" id="OIJ10579.1"/>
    </source>
</evidence>
<organism evidence="4 5">
    <name type="scientific">Anaerobacillus alkalilacustris</name>
    <dbReference type="NCBI Taxonomy" id="393763"/>
    <lineage>
        <taxon>Bacteria</taxon>
        <taxon>Bacillati</taxon>
        <taxon>Bacillota</taxon>
        <taxon>Bacilli</taxon>
        <taxon>Bacillales</taxon>
        <taxon>Bacillaceae</taxon>
        <taxon>Anaerobacillus</taxon>
    </lineage>
</organism>
<dbReference type="AlphaFoldDB" id="A0A1S2LDK3"/>
<dbReference type="PROSITE" id="PS00409">
    <property type="entry name" value="PROKAR_NTER_METHYL"/>
    <property type="match status" value="1"/>
</dbReference>
<feature type="transmembrane region" description="Helical" evidence="3">
    <location>
        <begin position="24"/>
        <end position="47"/>
    </location>
</feature>
<dbReference type="GO" id="GO:0030420">
    <property type="term" value="P:establishment of competence for transformation"/>
    <property type="evidence" value="ECO:0007669"/>
    <property type="project" value="UniProtKB-KW"/>
</dbReference>
<evidence type="ECO:0000313" key="5">
    <source>
        <dbReference type="Proteomes" id="UP000179524"/>
    </source>
</evidence>
<gene>
    <name evidence="4" type="ORF">BKP37_18790</name>
</gene>
<dbReference type="NCBIfam" id="TIGR02532">
    <property type="entry name" value="IV_pilin_GFxxxE"/>
    <property type="match status" value="1"/>
</dbReference>
<keyword evidence="5" id="KW-1185">Reference proteome</keyword>
<dbReference type="Proteomes" id="UP000179524">
    <property type="component" value="Unassembled WGS sequence"/>
</dbReference>